<evidence type="ECO:0000256" key="1">
    <source>
        <dbReference type="ARBA" id="ARBA00021292"/>
    </source>
</evidence>
<sequence length="404" mass="43422">MHIAMVTDYYLPTLGGVQTAIKAAKERLKQLGHQTTVYCPLHEPLQDPDVVGLPTSSVFKPDGFPFTWSPQAAIDALTTRLAKDRVDVVHVHSEMFAALAGIKAAHALDIPLVQTMHGRVDVYTAKVLPVPQLTTILLAGLHKRHLPHVAIPTDLSAPYMHTAVARRMWRLMINQANAADEVIVPSAHFAQKLVRQGVTAPVAVLSNGLEDSVLQYVGEPHVRKHTAGEPLQVMWCGRVSPEKRPDAFVRAVAAAGESVHASMYGDGLAMGKVRALISRLGVGHRVHLRGSVPQHEVLDAMADHHVFVSSSYDFDNQPMVILEALATGLPIVVSDPDLTEGLPTGGFLVADSPSPQDLGAVLARLAGSDSKVSEMSAAVCADDRPLAHGDHGAELLAVYERVTR</sequence>
<dbReference type="GO" id="GO:0016757">
    <property type="term" value="F:glycosyltransferase activity"/>
    <property type="evidence" value="ECO:0007669"/>
    <property type="project" value="UniProtKB-KW"/>
</dbReference>
<name>A0AAU7DTD6_9MICO</name>
<dbReference type="Pfam" id="PF13439">
    <property type="entry name" value="Glyco_transf_4"/>
    <property type="match status" value="1"/>
</dbReference>
<dbReference type="InterPro" id="IPR050194">
    <property type="entry name" value="Glycosyltransferase_grp1"/>
</dbReference>
<dbReference type="Gene3D" id="3.40.50.2000">
    <property type="entry name" value="Glycogen Phosphorylase B"/>
    <property type="match status" value="2"/>
</dbReference>
<keyword evidence="2 5" id="KW-0328">Glycosyltransferase</keyword>
<reference evidence="5" key="1">
    <citation type="submission" date="2024-02" db="EMBL/GenBank/DDBJ databases">
        <title>Tomenella chthoni gen. nov. sp. nov., a member of the family Jonesiaceae isolated from bat guano.</title>
        <authorList>
            <person name="Miller S.L."/>
            <person name="King J."/>
            <person name="Sankaranarayanan K."/>
            <person name="Lawson P.A."/>
        </authorList>
    </citation>
    <scope>NUCLEOTIDE SEQUENCE</scope>
    <source>
        <strain evidence="5">BS-20</strain>
    </source>
</reference>
<gene>
    <name evidence="5" type="ORF">V5R04_12645</name>
</gene>
<evidence type="ECO:0000259" key="4">
    <source>
        <dbReference type="Pfam" id="PF13439"/>
    </source>
</evidence>
<accession>A0AAU7DTD6</accession>
<feature type="domain" description="Glycosyltransferase subfamily 4-like N-terminal" evidence="4">
    <location>
        <begin position="15"/>
        <end position="210"/>
    </location>
</feature>
<dbReference type="EMBL" id="CP146203">
    <property type="protein sequence ID" value="XBH21053.1"/>
    <property type="molecule type" value="Genomic_DNA"/>
</dbReference>
<evidence type="ECO:0000256" key="3">
    <source>
        <dbReference type="ARBA" id="ARBA00022679"/>
    </source>
</evidence>
<dbReference type="SUPFAM" id="SSF53756">
    <property type="entry name" value="UDP-Glycosyltransferase/glycogen phosphorylase"/>
    <property type="match status" value="1"/>
</dbReference>
<dbReference type="PANTHER" id="PTHR45947">
    <property type="entry name" value="SULFOQUINOVOSYL TRANSFERASE SQD2"/>
    <property type="match status" value="1"/>
</dbReference>
<organism evidence="5">
    <name type="scientific">Jonesiaceae bacterium BS-20</name>
    <dbReference type="NCBI Taxonomy" id="3120821"/>
    <lineage>
        <taxon>Bacteria</taxon>
        <taxon>Bacillati</taxon>
        <taxon>Actinomycetota</taxon>
        <taxon>Actinomycetes</taxon>
        <taxon>Micrococcales</taxon>
        <taxon>Jonesiaceae</taxon>
    </lineage>
</organism>
<dbReference type="InterPro" id="IPR028098">
    <property type="entry name" value="Glyco_trans_4-like_N"/>
</dbReference>
<dbReference type="PANTHER" id="PTHR45947:SF3">
    <property type="entry name" value="SULFOQUINOVOSYL TRANSFERASE SQD2"/>
    <property type="match status" value="1"/>
</dbReference>
<protein>
    <recommendedName>
        <fullName evidence="1">D-inositol 3-phosphate glycosyltransferase</fullName>
    </recommendedName>
</protein>
<evidence type="ECO:0000313" key="5">
    <source>
        <dbReference type="EMBL" id="XBH21053.1"/>
    </source>
</evidence>
<dbReference type="GO" id="GO:1901137">
    <property type="term" value="P:carbohydrate derivative biosynthetic process"/>
    <property type="evidence" value="ECO:0007669"/>
    <property type="project" value="UniProtKB-ARBA"/>
</dbReference>
<evidence type="ECO:0000256" key="2">
    <source>
        <dbReference type="ARBA" id="ARBA00022676"/>
    </source>
</evidence>
<dbReference type="Pfam" id="PF13692">
    <property type="entry name" value="Glyco_trans_1_4"/>
    <property type="match status" value="1"/>
</dbReference>
<proteinExistence type="predicted"/>
<keyword evidence="3 5" id="KW-0808">Transferase</keyword>
<dbReference type="AlphaFoldDB" id="A0AAU7DTD6"/>